<protein>
    <submittedName>
        <fullName evidence="3">Uncharacterized protein</fullName>
    </submittedName>
</protein>
<keyword evidence="4" id="KW-1185">Reference proteome</keyword>
<dbReference type="Proteomes" id="UP000077266">
    <property type="component" value="Unassembled WGS sequence"/>
</dbReference>
<proteinExistence type="predicted"/>
<evidence type="ECO:0000313" key="4">
    <source>
        <dbReference type="Proteomes" id="UP000077266"/>
    </source>
</evidence>
<keyword evidence="2" id="KW-0732">Signal</keyword>
<reference evidence="3 4" key="1">
    <citation type="journal article" date="2016" name="Mol. Biol. Evol.">
        <title>Comparative Genomics of Early-Diverging Mushroom-Forming Fungi Provides Insights into the Origins of Lignocellulose Decay Capabilities.</title>
        <authorList>
            <person name="Nagy L.G."/>
            <person name="Riley R."/>
            <person name="Tritt A."/>
            <person name="Adam C."/>
            <person name="Daum C."/>
            <person name="Floudas D."/>
            <person name="Sun H."/>
            <person name="Yadav J.S."/>
            <person name="Pangilinan J."/>
            <person name="Larsson K.H."/>
            <person name="Matsuura K."/>
            <person name="Barry K."/>
            <person name="Labutti K."/>
            <person name="Kuo R."/>
            <person name="Ohm R.A."/>
            <person name="Bhattacharya S.S."/>
            <person name="Shirouzu T."/>
            <person name="Yoshinaga Y."/>
            <person name="Martin F.M."/>
            <person name="Grigoriev I.V."/>
            <person name="Hibbett D.S."/>
        </authorList>
    </citation>
    <scope>NUCLEOTIDE SEQUENCE [LARGE SCALE GENOMIC DNA]</scope>
    <source>
        <strain evidence="3 4">HHB12029</strain>
    </source>
</reference>
<feature type="region of interest" description="Disordered" evidence="1">
    <location>
        <begin position="537"/>
        <end position="561"/>
    </location>
</feature>
<dbReference type="EMBL" id="KV425918">
    <property type="protein sequence ID" value="KZV98472.1"/>
    <property type="molecule type" value="Genomic_DNA"/>
</dbReference>
<sequence>MPEIRELVSSYLHLVFLLQHFLFFVEADRLGPYVYRSVTNGWQLRAIWADATAAESKAAPTGSRQHRHLPFNIGVNDGTTRGGRKSNAAKRSRLWPHMFDSLDSLVLRNVYYTARSLVLDFGVCFLDMHYLTHTSLQLFTIEQWKESLLDIPATAAHRPYKIAIALEFPNYFLAFLSLDLVFLPVWTLTRPITPPEVFPSHDPHERPRNVPFLQWVVTWLEKNWTKFSRSRRLAIDVIRTERETFFGIGVYSACELFVLAGLWPGLLAREVFLNPSRLARLLEAIYVFTHIAKLDFLANVIRPALWKGNVLAPNPRQRKDFAAHFLRVWAKSTMAAHARFAALVDDFKSALADNTPRTADPFEPTFLLVAFERDIHLGHLIFGEDVWKASGRAPSAVMDPLTAFFKTKLWSILPAPEGFPEHDVQRRERDLFANVVDHTNTVAIGPIEFAGNPKPIPNGKTMFIPLHQSDPVILTGSAGYQFRRQLRAAIADKLGLSHNPGERKRARTEEEKARLDKAYAKELKKRGFADHEDIPVLSEVRDEAEGSSSSSSKVVRKRRNADLHMQDEAVVHMVKDMSQFSPLQAI</sequence>
<evidence type="ECO:0000256" key="1">
    <source>
        <dbReference type="SAM" id="MobiDB-lite"/>
    </source>
</evidence>
<organism evidence="3 4">
    <name type="scientific">Exidia glandulosa HHB12029</name>
    <dbReference type="NCBI Taxonomy" id="1314781"/>
    <lineage>
        <taxon>Eukaryota</taxon>
        <taxon>Fungi</taxon>
        <taxon>Dikarya</taxon>
        <taxon>Basidiomycota</taxon>
        <taxon>Agaricomycotina</taxon>
        <taxon>Agaricomycetes</taxon>
        <taxon>Auriculariales</taxon>
        <taxon>Exidiaceae</taxon>
        <taxon>Exidia</taxon>
    </lineage>
</organism>
<dbReference type="InParanoid" id="A0A165LXP2"/>
<dbReference type="AlphaFoldDB" id="A0A165LXP2"/>
<evidence type="ECO:0000313" key="3">
    <source>
        <dbReference type="EMBL" id="KZV98472.1"/>
    </source>
</evidence>
<accession>A0A165LXP2</accession>
<dbReference type="STRING" id="1314781.A0A165LXP2"/>
<evidence type="ECO:0000256" key="2">
    <source>
        <dbReference type="SAM" id="SignalP"/>
    </source>
</evidence>
<feature type="chain" id="PRO_5007862160" evidence="2">
    <location>
        <begin position="28"/>
        <end position="586"/>
    </location>
</feature>
<dbReference type="OrthoDB" id="3268838at2759"/>
<name>A0A165LXP2_EXIGL</name>
<gene>
    <name evidence="3" type="ORF">EXIGLDRAFT_700990</name>
</gene>
<feature type="signal peptide" evidence="2">
    <location>
        <begin position="1"/>
        <end position="27"/>
    </location>
</feature>